<dbReference type="Pfam" id="PF02417">
    <property type="entry name" value="Chromate_transp"/>
    <property type="match status" value="2"/>
</dbReference>
<evidence type="ECO:0000256" key="4">
    <source>
        <dbReference type="ARBA" id="ARBA00022692"/>
    </source>
</evidence>
<accession>A0ABP9S7M5</accession>
<feature type="transmembrane region" description="Helical" evidence="7">
    <location>
        <begin position="199"/>
        <end position="218"/>
    </location>
</feature>
<dbReference type="Proteomes" id="UP001501600">
    <property type="component" value="Unassembled WGS sequence"/>
</dbReference>
<feature type="transmembrane region" description="Helical" evidence="7">
    <location>
        <begin position="152"/>
        <end position="178"/>
    </location>
</feature>
<dbReference type="PANTHER" id="PTHR33567:SF3">
    <property type="entry name" value="CHROMATE ION TRANSPORTER (EUROFUNG)"/>
    <property type="match status" value="1"/>
</dbReference>
<dbReference type="RefSeq" id="WP_345316961.1">
    <property type="nucleotide sequence ID" value="NZ_BAABLF010000013.1"/>
</dbReference>
<evidence type="ECO:0000256" key="5">
    <source>
        <dbReference type="ARBA" id="ARBA00022989"/>
    </source>
</evidence>
<keyword evidence="3" id="KW-1003">Cell membrane</keyword>
<comment type="similarity">
    <text evidence="2">Belongs to the chromate ion transporter (CHR) (TC 2.A.51) family.</text>
</comment>
<comment type="caution">
    <text evidence="8">The sequence shown here is derived from an EMBL/GenBank/DDBJ whole genome shotgun (WGS) entry which is preliminary data.</text>
</comment>
<dbReference type="InterPro" id="IPR014047">
    <property type="entry name" value="Chr_Tranpt_l_chain"/>
</dbReference>
<evidence type="ECO:0000256" key="7">
    <source>
        <dbReference type="SAM" id="Phobius"/>
    </source>
</evidence>
<feature type="transmembrane region" description="Helical" evidence="7">
    <location>
        <begin position="224"/>
        <end position="243"/>
    </location>
</feature>
<evidence type="ECO:0000256" key="1">
    <source>
        <dbReference type="ARBA" id="ARBA00004651"/>
    </source>
</evidence>
<feature type="transmembrane region" description="Helical" evidence="7">
    <location>
        <begin position="371"/>
        <end position="388"/>
    </location>
</feature>
<name>A0ABP9S7M5_9GAMM</name>
<comment type="subcellular location">
    <subcellularLocation>
        <location evidence="1">Cell membrane</location>
        <topology evidence="1">Multi-pass membrane protein</topology>
    </subcellularLocation>
</comment>
<evidence type="ECO:0000313" key="8">
    <source>
        <dbReference type="EMBL" id="GAA5192101.1"/>
    </source>
</evidence>
<keyword evidence="4 7" id="KW-0812">Transmembrane</keyword>
<dbReference type="EMBL" id="BAABLF010000013">
    <property type="protein sequence ID" value="GAA5192101.1"/>
    <property type="molecule type" value="Genomic_DNA"/>
</dbReference>
<dbReference type="PIRSF" id="PIRSF004810">
    <property type="entry name" value="ChrA"/>
    <property type="match status" value="1"/>
</dbReference>
<protein>
    <submittedName>
        <fullName evidence="8">Chromate efflux transporter</fullName>
    </submittedName>
</protein>
<evidence type="ECO:0000256" key="3">
    <source>
        <dbReference type="ARBA" id="ARBA00022475"/>
    </source>
</evidence>
<dbReference type="PANTHER" id="PTHR33567">
    <property type="entry name" value="CHROMATE ION TRANSPORTER (EUROFUNG)"/>
    <property type="match status" value="1"/>
</dbReference>
<evidence type="ECO:0000256" key="2">
    <source>
        <dbReference type="ARBA" id="ARBA00005262"/>
    </source>
</evidence>
<gene>
    <name evidence="8" type="primary">chrA</name>
    <name evidence="8" type="ORF">GCM10025772_20430</name>
</gene>
<keyword evidence="5 7" id="KW-1133">Transmembrane helix</keyword>
<keyword evidence="9" id="KW-1185">Reference proteome</keyword>
<sequence length="389" mass="41532">MGQNLVKAMRLFIRFLLLGCVSFGGPAAHLGYYHKEFVEKSRWLGESEFARMVALSQFLPGPGSSQVCCAIGYRRAGLVGAMAAFLGFTLPSFLLMSMLAQASADRMALGVVPLVIQGLKLLAVVVVADAVWGMAERFCRSALHWGLACGSAMALMLFPGLWIQCLVLVVAALIAGCLSCERENTASTVAYRWPKKVPMMLFVAALLLVLWPTEGHVLGIFSDFFQAGSLVFGGGHVVLPLLQHTVGESMDPDRFLTGYAAAQGLPGPVFTLAAFLGVELMPEHPWLGALVATLGIFLPGLLLMLALLPCWEGLASRPRLGAAAAGINAAVVGLLFSALYQPVFVSAVLSARDMALVVLGLFLLRGRQWPVLAVLMTMVGLHLWIPGAH</sequence>
<feature type="transmembrane region" description="Helical" evidence="7">
    <location>
        <begin position="76"/>
        <end position="96"/>
    </location>
</feature>
<feature type="transmembrane region" description="Helical" evidence="7">
    <location>
        <begin position="12"/>
        <end position="33"/>
    </location>
</feature>
<keyword evidence="6 7" id="KW-0472">Membrane</keyword>
<dbReference type="NCBIfam" id="TIGR00937">
    <property type="entry name" value="2A51"/>
    <property type="match status" value="1"/>
</dbReference>
<evidence type="ECO:0000313" key="9">
    <source>
        <dbReference type="Proteomes" id="UP001501600"/>
    </source>
</evidence>
<dbReference type="InterPro" id="IPR003370">
    <property type="entry name" value="Chromate_transpt"/>
</dbReference>
<reference evidence="9" key="1">
    <citation type="journal article" date="2019" name="Int. J. Syst. Evol. Microbiol.">
        <title>The Global Catalogue of Microorganisms (GCM) 10K type strain sequencing project: providing services to taxonomists for standard genome sequencing and annotation.</title>
        <authorList>
            <consortium name="The Broad Institute Genomics Platform"/>
            <consortium name="The Broad Institute Genome Sequencing Center for Infectious Disease"/>
            <person name="Wu L."/>
            <person name="Ma J."/>
        </authorList>
    </citation>
    <scope>NUCLEOTIDE SEQUENCE [LARGE SCALE GENOMIC DNA]</scope>
    <source>
        <strain evidence="9">JCM 18720</strain>
    </source>
</reference>
<proteinExistence type="inferred from homology"/>
<feature type="transmembrane region" description="Helical" evidence="7">
    <location>
        <begin position="255"/>
        <end position="278"/>
    </location>
</feature>
<organism evidence="8 9">
    <name type="scientific">Ferrimonas gelatinilytica</name>
    <dbReference type="NCBI Taxonomy" id="1255257"/>
    <lineage>
        <taxon>Bacteria</taxon>
        <taxon>Pseudomonadati</taxon>
        <taxon>Pseudomonadota</taxon>
        <taxon>Gammaproteobacteria</taxon>
        <taxon>Alteromonadales</taxon>
        <taxon>Ferrimonadaceae</taxon>
        <taxon>Ferrimonas</taxon>
    </lineage>
</organism>
<feature type="transmembrane region" description="Helical" evidence="7">
    <location>
        <begin position="108"/>
        <end position="132"/>
    </location>
</feature>
<evidence type="ECO:0000256" key="6">
    <source>
        <dbReference type="ARBA" id="ARBA00023136"/>
    </source>
</evidence>
<feature type="transmembrane region" description="Helical" evidence="7">
    <location>
        <begin position="284"/>
        <end position="308"/>
    </location>
</feature>